<feature type="active site" description="Nucleophile" evidence="10">
    <location>
        <position position="270"/>
    </location>
</feature>
<evidence type="ECO:0000256" key="4">
    <source>
        <dbReference type="ARBA" id="ARBA00022676"/>
    </source>
</evidence>
<evidence type="ECO:0000313" key="12">
    <source>
        <dbReference type="Proteomes" id="UP000515203"/>
    </source>
</evidence>
<evidence type="ECO:0000256" key="2">
    <source>
        <dbReference type="ARBA" id="ARBA00004606"/>
    </source>
</evidence>
<organism evidence="12 13">
    <name type="scientific">Octodon degus</name>
    <name type="common">Degu</name>
    <name type="synonym">Sciurus degus</name>
    <dbReference type="NCBI Taxonomy" id="10160"/>
    <lineage>
        <taxon>Eukaryota</taxon>
        <taxon>Metazoa</taxon>
        <taxon>Chordata</taxon>
        <taxon>Craniata</taxon>
        <taxon>Vertebrata</taxon>
        <taxon>Euteleostomi</taxon>
        <taxon>Mammalia</taxon>
        <taxon>Eutheria</taxon>
        <taxon>Euarchontoglires</taxon>
        <taxon>Glires</taxon>
        <taxon>Rodentia</taxon>
        <taxon>Hystricomorpha</taxon>
        <taxon>Octodontidae</taxon>
        <taxon>Octodon</taxon>
    </lineage>
</organism>
<dbReference type="RefSeq" id="XP_012372419.2">
    <property type="nucleotide sequence ID" value="XM_012516965.2"/>
</dbReference>
<keyword evidence="4" id="KW-0328">Glycosyltransferase</keyword>
<keyword evidence="8" id="KW-1133">Transmembrane helix</keyword>
<dbReference type="OrthoDB" id="10013941at2759"/>
<feature type="binding site" evidence="11">
    <location>
        <position position="202"/>
    </location>
    <ligand>
        <name>an alpha-L-fucosyl-(1-&gt;2)-beta-D-galactosyl derivative</name>
        <dbReference type="ChEBI" id="CHEBI:140327"/>
    </ligand>
</feature>
<evidence type="ECO:0000313" key="13">
    <source>
        <dbReference type="RefSeq" id="XP_012372419.2"/>
    </source>
</evidence>
<dbReference type="InParanoid" id="A0A6P3VDK1"/>
<evidence type="ECO:0000256" key="7">
    <source>
        <dbReference type="ARBA" id="ARBA00022968"/>
    </source>
</evidence>
<dbReference type="GO" id="GO:0016020">
    <property type="term" value="C:membrane"/>
    <property type="evidence" value="ECO:0007669"/>
    <property type="project" value="UniProtKB-SubCell"/>
</dbReference>
<dbReference type="GO" id="GO:0016758">
    <property type="term" value="F:hexosyltransferase activity"/>
    <property type="evidence" value="ECO:0007669"/>
    <property type="project" value="InterPro"/>
</dbReference>
<gene>
    <name evidence="13" type="primary">LOC101573389</name>
</gene>
<dbReference type="Pfam" id="PF03414">
    <property type="entry name" value="Glyco_transf_6"/>
    <property type="match status" value="1"/>
</dbReference>
<dbReference type="AlphaFoldDB" id="A0A6P3VDK1"/>
<comment type="cofactor">
    <cofactor evidence="1">
        <name>Mn(2+)</name>
        <dbReference type="ChEBI" id="CHEBI:29035"/>
    </cofactor>
</comment>
<evidence type="ECO:0000256" key="6">
    <source>
        <dbReference type="ARBA" id="ARBA00022692"/>
    </source>
</evidence>
<name>A0A6P3VDK1_OCTDE</name>
<dbReference type="GO" id="GO:0031982">
    <property type="term" value="C:vesicle"/>
    <property type="evidence" value="ECO:0007669"/>
    <property type="project" value="TreeGrafter"/>
</dbReference>
<accession>A0A6P3VDK1</accession>
<keyword evidence="7" id="KW-0735">Signal-anchor</keyword>
<reference evidence="13" key="1">
    <citation type="submission" date="2025-08" db="UniProtKB">
        <authorList>
            <consortium name="RefSeq"/>
        </authorList>
    </citation>
    <scope>IDENTIFICATION</scope>
</reference>
<keyword evidence="9" id="KW-0472">Membrane</keyword>
<feature type="binding site" evidence="11">
    <location>
        <position position="293"/>
    </location>
    <ligand>
        <name>an alpha-L-fucosyl-(1-&gt;2)-beta-D-galactosyl derivative</name>
        <dbReference type="ChEBI" id="CHEBI:140327"/>
    </ligand>
</feature>
<feature type="binding site" evidence="11">
    <location>
        <position position="270"/>
    </location>
    <ligand>
        <name>an alpha-L-fucosyl-(1-&gt;2)-beta-D-galactosyl derivative</name>
        <dbReference type="ChEBI" id="CHEBI:140327"/>
    </ligand>
</feature>
<dbReference type="SUPFAM" id="SSF53448">
    <property type="entry name" value="Nucleotide-diphospho-sugar transferases"/>
    <property type="match status" value="1"/>
</dbReference>
<comment type="similarity">
    <text evidence="3">Belongs to the glycosyltransferase 6 family.</text>
</comment>
<dbReference type="GO" id="GO:0005975">
    <property type="term" value="P:carbohydrate metabolic process"/>
    <property type="evidence" value="ECO:0007669"/>
    <property type="project" value="InterPro"/>
</dbReference>
<dbReference type="FunFam" id="3.90.550.10:FF:000022">
    <property type="entry name" value="Histo-blood group ABO system transferase"/>
    <property type="match status" value="1"/>
</dbReference>
<dbReference type="InterPro" id="IPR005076">
    <property type="entry name" value="Glyco_trans_6"/>
</dbReference>
<keyword evidence="12" id="KW-1185">Reference proteome</keyword>
<dbReference type="GeneID" id="101573389"/>
<dbReference type="PANTHER" id="PTHR10462:SF46">
    <property type="entry name" value="N-ACETYLLACTOSAMINIDE ALPHA-1,3-GALACTOSYLTRANSFERASE-LIKE 1"/>
    <property type="match status" value="1"/>
</dbReference>
<evidence type="ECO:0000256" key="10">
    <source>
        <dbReference type="PIRSR" id="PIRSR605076-1"/>
    </source>
</evidence>
<evidence type="ECO:0000256" key="3">
    <source>
        <dbReference type="ARBA" id="ARBA00010413"/>
    </source>
</evidence>
<dbReference type="PANTHER" id="PTHR10462">
    <property type="entry name" value="GLYCOSYLTRANSFERASE-RELATED"/>
    <property type="match status" value="1"/>
</dbReference>
<evidence type="ECO:0000256" key="8">
    <source>
        <dbReference type="ARBA" id="ARBA00022989"/>
    </source>
</evidence>
<dbReference type="GO" id="GO:0005794">
    <property type="term" value="C:Golgi apparatus"/>
    <property type="evidence" value="ECO:0007669"/>
    <property type="project" value="TreeGrafter"/>
</dbReference>
<sequence length="333" mass="38837">MLILILSGFSITLMEYHFSIKNHLQKMYICWNNQVEEPQLSAWFTPEKRPDVITTTDWLAPVIWDGTYNRRILDEYYEKLNITIGLAVCGYGKLRDLYLKPFLDSADKHFMVGHRVIIYILTDDFNKLPYVELGPRRTFKVLPLLQPEVWQASPLNCLSSLYAHLQDDVHHEVNFLFAMAVYQIFKYDFGVETLGRSVAQLHAWWYFKKPHDFPYEKRATSAAFIPFGKGDFYYHHAIVGGTPLEVSSVIKQYREGKAHDAANKLTSIYESYLNKYFFFNKPTKLLSPEYNWDPNIKTPPQIKCVKIAWQCLDGCTTPFIGEQVEHSNFSSEN</sequence>
<proteinExistence type="inferred from homology"/>
<keyword evidence="6" id="KW-0812">Transmembrane</keyword>
<protein>
    <submittedName>
        <fullName evidence="13">N-acetyllactosaminide alpha-1,3-galactosyltransferase-like 1</fullName>
    </submittedName>
</protein>
<dbReference type="Proteomes" id="UP000515203">
    <property type="component" value="Unplaced"/>
</dbReference>
<comment type="subcellular location">
    <subcellularLocation>
        <location evidence="2">Membrane</location>
        <topology evidence="2">Single-pass type II membrane protein</topology>
    </subcellularLocation>
</comment>
<dbReference type="InterPro" id="IPR029044">
    <property type="entry name" value="Nucleotide-diphossugar_trans"/>
</dbReference>
<dbReference type="Gene3D" id="3.90.550.10">
    <property type="entry name" value="Spore Coat Polysaccharide Biosynthesis Protein SpsA, Chain A"/>
    <property type="match status" value="1"/>
</dbReference>
<keyword evidence="5" id="KW-0808">Transferase</keyword>
<evidence type="ECO:0000256" key="5">
    <source>
        <dbReference type="ARBA" id="ARBA00022679"/>
    </source>
</evidence>
<evidence type="ECO:0000256" key="9">
    <source>
        <dbReference type="ARBA" id="ARBA00023136"/>
    </source>
</evidence>
<evidence type="ECO:0000256" key="11">
    <source>
        <dbReference type="PIRSR" id="PIRSR605076-2"/>
    </source>
</evidence>
<dbReference type="FunCoup" id="A0A6P3VDK1">
    <property type="interactions" value="5"/>
</dbReference>
<evidence type="ECO:0000256" key="1">
    <source>
        <dbReference type="ARBA" id="ARBA00001936"/>
    </source>
</evidence>